<keyword evidence="1" id="KW-0812">Transmembrane</keyword>
<keyword evidence="4" id="KW-1185">Reference proteome</keyword>
<proteinExistence type="predicted"/>
<protein>
    <submittedName>
        <fullName evidence="3">Transposase family protein</fullName>
    </submittedName>
</protein>
<dbReference type="GO" id="GO:0003677">
    <property type="term" value="F:DNA binding"/>
    <property type="evidence" value="ECO:0007669"/>
    <property type="project" value="InterPro"/>
</dbReference>
<keyword evidence="1" id="KW-0472">Membrane</keyword>
<feature type="transmembrane region" description="Helical" evidence="1">
    <location>
        <begin position="363"/>
        <end position="382"/>
    </location>
</feature>
<name>A0A062VEG1_9EURY</name>
<evidence type="ECO:0000256" key="1">
    <source>
        <dbReference type="SAM" id="Phobius"/>
    </source>
</evidence>
<keyword evidence="1" id="KW-1133">Transmembrane helix</keyword>
<dbReference type="Proteomes" id="UP000027153">
    <property type="component" value="Unassembled WGS sequence"/>
</dbReference>
<dbReference type="RefSeq" id="WP_048089077.1">
    <property type="nucleotide sequence ID" value="NZ_JMIY01000001.1"/>
</dbReference>
<dbReference type="EMBL" id="JMIY01000001">
    <property type="protein sequence ID" value="KCZ73585.1"/>
    <property type="molecule type" value="Genomic_DNA"/>
</dbReference>
<sequence>MRRKKCVYTFLYVKKGVQKQITDFLRLLDKIKDRVSKYVPRLKTVFCKRYEGDNLTRTEKIAYEFYPGYKGDIRHLFLFYDWSKVDEIEKKYADKIGDYQLRSILKTQIFMCKRRIRTYSDLIEELRENPNLAKVCELNPECIPDRKIFSRAADRTGIEVFRQIAIDMTKECLSLGLMKGRMIGVDGSLIKSNTSAHKNKEMEEYTDKYAGLYVRGNYLKGVGHLAYKLVDIEYGLPMLVQRYKGSANENPLLIEIIEDFHKGYGFYPELLSIDKGMDSEKNNKFCKEKGIGAYIQARDFGNKELIKTEKGKTFHPEYVEVTDPRVLERIANRRSECEREFSRDKWGYRRDRMSNRGEDEAELFMLITLITTLLTAITAFWVGRADLIRSTSAFKRLH</sequence>
<dbReference type="AlphaFoldDB" id="A0A062VEG1"/>
<evidence type="ECO:0000259" key="2">
    <source>
        <dbReference type="Pfam" id="PF01609"/>
    </source>
</evidence>
<evidence type="ECO:0000313" key="4">
    <source>
        <dbReference type="Proteomes" id="UP000027153"/>
    </source>
</evidence>
<dbReference type="InterPro" id="IPR002559">
    <property type="entry name" value="Transposase_11"/>
</dbReference>
<dbReference type="GO" id="GO:0004803">
    <property type="term" value="F:transposase activity"/>
    <property type="evidence" value="ECO:0007669"/>
    <property type="project" value="InterPro"/>
</dbReference>
<reference evidence="3 4" key="1">
    <citation type="journal article" date="2013" name="Nature">
        <title>Anaerobic oxidation of methane coupled to nitrate reduction in a novel archaeal lineage.</title>
        <authorList>
            <person name="Haroon M.F."/>
            <person name="Hu S."/>
            <person name="Shi Y."/>
            <person name="Imelfort M."/>
            <person name="Keller J."/>
            <person name="Hugenholtz P."/>
            <person name="Yuan Z."/>
            <person name="Tyson G.W."/>
        </authorList>
    </citation>
    <scope>NUCLEOTIDE SEQUENCE [LARGE SCALE GENOMIC DNA]</scope>
    <source>
        <strain evidence="3 4">ANME-2d</strain>
    </source>
</reference>
<gene>
    <name evidence="3" type="ORF">ANME2D_00656</name>
</gene>
<dbReference type="OrthoDB" id="130753at2157"/>
<feature type="domain" description="Transposase IS4-like" evidence="2">
    <location>
        <begin position="229"/>
        <end position="373"/>
    </location>
</feature>
<evidence type="ECO:0000313" key="3">
    <source>
        <dbReference type="EMBL" id="KCZ73585.1"/>
    </source>
</evidence>
<dbReference type="GO" id="GO:0006313">
    <property type="term" value="P:DNA transposition"/>
    <property type="evidence" value="ECO:0007669"/>
    <property type="project" value="InterPro"/>
</dbReference>
<organism evidence="3 4">
    <name type="scientific">Candidatus Methanoperedens nitratireducens</name>
    <dbReference type="NCBI Taxonomy" id="1392998"/>
    <lineage>
        <taxon>Archaea</taxon>
        <taxon>Methanobacteriati</taxon>
        <taxon>Methanobacteriota</taxon>
        <taxon>Stenosarchaea group</taxon>
        <taxon>Methanomicrobia</taxon>
        <taxon>Methanosarcinales</taxon>
        <taxon>ANME-2 cluster</taxon>
        <taxon>Candidatus Methanoperedentaceae</taxon>
        <taxon>Candidatus Methanoperedens</taxon>
    </lineage>
</organism>
<comment type="caution">
    <text evidence="3">The sequence shown here is derived from an EMBL/GenBank/DDBJ whole genome shotgun (WGS) entry which is preliminary data.</text>
</comment>
<accession>A0A062VEG1</accession>
<dbReference type="Pfam" id="PF01609">
    <property type="entry name" value="DDE_Tnp_1"/>
    <property type="match status" value="1"/>
</dbReference>